<feature type="region of interest" description="Disordered" evidence="1">
    <location>
        <begin position="92"/>
        <end position="133"/>
    </location>
</feature>
<sequence>MPKSCIFFPLLYLFLSSNAQQDEFIYTGFSAAAAAAGANGGRSNISMNGAAVIKEIGILHAVEVPPLPGPAEYYDAGKSNVGFDDFVHSYPSSSFEKVSTGSAAAGEEALGPTHSPLSRVSHSHSGATQIESA</sequence>
<feature type="compositionally biased region" description="Polar residues" evidence="1">
    <location>
        <begin position="115"/>
        <end position="133"/>
    </location>
</feature>
<keyword evidence="2" id="KW-0732">Signal</keyword>
<keyword evidence="4" id="KW-1185">Reference proteome</keyword>
<dbReference type="EMBL" id="CP136896">
    <property type="protein sequence ID" value="WOL14984.1"/>
    <property type="molecule type" value="Genomic_DNA"/>
</dbReference>
<gene>
    <name evidence="3" type="ORF">Cni_G23765</name>
</gene>
<feature type="signal peptide" evidence="2">
    <location>
        <begin position="1"/>
        <end position="19"/>
    </location>
</feature>
<evidence type="ECO:0000256" key="1">
    <source>
        <dbReference type="SAM" id="MobiDB-lite"/>
    </source>
</evidence>
<evidence type="ECO:0000313" key="4">
    <source>
        <dbReference type="Proteomes" id="UP001327560"/>
    </source>
</evidence>
<feature type="compositionally biased region" description="Polar residues" evidence="1">
    <location>
        <begin position="92"/>
        <end position="102"/>
    </location>
</feature>
<reference evidence="3 4" key="1">
    <citation type="submission" date="2023-10" db="EMBL/GenBank/DDBJ databases">
        <title>Chromosome-scale genome assembly provides insights into flower coloration mechanisms of Canna indica.</title>
        <authorList>
            <person name="Li C."/>
        </authorList>
    </citation>
    <scope>NUCLEOTIDE SEQUENCE [LARGE SCALE GENOMIC DNA]</scope>
    <source>
        <tissue evidence="3">Flower</tissue>
    </source>
</reference>
<protein>
    <submittedName>
        <fullName evidence="3">Uncharacterized protein</fullName>
    </submittedName>
</protein>
<accession>A0AAQ3QKT1</accession>
<dbReference type="Proteomes" id="UP001327560">
    <property type="component" value="Chromosome 7"/>
</dbReference>
<organism evidence="3 4">
    <name type="scientific">Canna indica</name>
    <name type="common">Indian-shot</name>
    <dbReference type="NCBI Taxonomy" id="4628"/>
    <lineage>
        <taxon>Eukaryota</taxon>
        <taxon>Viridiplantae</taxon>
        <taxon>Streptophyta</taxon>
        <taxon>Embryophyta</taxon>
        <taxon>Tracheophyta</taxon>
        <taxon>Spermatophyta</taxon>
        <taxon>Magnoliopsida</taxon>
        <taxon>Liliopsida</taxon>
        <taxon>Zingiberales</taxon>
        <taxon>Cannaceae</taxon>
        <taxon>Canna</taxon>
    </lineage>
</organism>
<name>A0AAQ3QKT1_9LILI</name>
<feature type="chain" id="PRO_5042832188" evidence="2">
    <location>
        <begin position="20"/>
        <end position="133"/>
    </location>
</feature>
<dbReference type="AlphaFoldDB" id="A0AAQ3QKT1"/>
<proteinExistence type="predicted"/>
<evidence type="ECO:0000256" key="2">
    <source>
        <dbReference type="SAM" id="SignalP"/>
    </source>
</evidence>
<evidence type="ECO:0000313" key="3">
    <source>
        <dbReference type="EMBL" id="WOL14984.1"/>
    </source>
</evidence>